<dbReference type="RefSeq" id="XP_065964792.1">
    <property type="nucleotide sequence ID" value="XM_066102590.1"/>
</dbReference>
<reference evidence="2 3" key="1">
    <citation type="journal article" date="2018" name="BMC Genomics">
        <title>Comparative genomics of the wheat fungal pathogen Pyrenophora tritici-repentis reveals chromosomal variations and genome plasticity.</title>
        <authorList>
            <person name="Moolhuijzen P."/>
            <person name="See P.T."/>
            <person name="Hane J.K."/>
            <person name="Shi G."/>
            <person name="Liu Z."/>
            <person name="Oliver R.P."/>
            <person name="Moffat C.S."/>
        </authorList>
    </citation>
    <scope>NUCLEOTIDE SEQUENCE [LARGE SCALE GENOMIC DNA]</scope>
    <source>
        <strain evidence="2">M4</strain>
    </source>
</reference>
<gene>
    <name evidence="2" type="ORF">PtrM4_001390</name>
</gene>
<dbReference type="AlphaFoldDB" id="A0A2W1EC64"/>
<evidence type="ECO:0000313" key="2">
    <source>
        <dbReference type="EMBL" id="KAF7575899.1"/>
    </source>
</evidence>
<evidence type="ECO:0000256" key="1">
    <source>
        <dbReference type="SAM" id="MobiDB-lite"/>
    </source>
</evidence>
<dbReference type="GeneID" id="90953796"/>
<sequence length="63" mass="6928">MASKKQQQEMVQVDRSSSASPFWRTASNSATSPPNKKVIGASYSHADILNFSSLYVNGQNECF</sequence>
<name>A0A2W1EC64_9PLEO</name>
<accession>A0A2W1EC64</accession>
<evidence type="ECO:0000313" key="3">
    <source>
        <dbReference type="Proteomes" id="UP000245464"/>
    </source>
</evidence>
<feature type="compositionally biased region" description="Polar residues" evidence="1">
    <location>
        <begin position="1"/>
        <end position="34"/>
    </location>
</feature>
<dbReference type="KEGG" id="ptrr:90953796"/>
<organism evidence="2 3">
    <name type="scientific">Pyrenophora tritici-repentis</name>
    <dbReference type="NCBI Taxonomy" id="45151"/>
    <lineage>
        <taxon>Eukaryota</taxon>
        <taxon>Fungi</taxon>
        <taxon>Dikarya</taxon>
        <taxon>Ascomycota</taxon>
        <taxon>Pezizomycotina</taxon>
        <taxon>Dothideomycetes</taxon>
        <taxon>Pleosporomycetidae</taxon>
        <taxon>Pleosporales</taxon>
        <taxon>Pleosporineae</taxon>
        <taxon>Pleosporaceae</taxon>
        <taxon>Pyrenophora</taxon>
    </lineage>
</organism>
<feature type="region of interest" description="Disordered" evidence="1">
    <location>
        <begin position="1"/>
        <end position="35"/>
    </location>
</feature>
<comment type="caution">
    <text evidence="2">The sequence shown here is derived from an EMBL/GenBank/DDBJ whole genome shotgun (WGS) entry which is preliminary data.</text>
</comment>
<protein>
    <submittedName>
        <fullName evidence="2">Uncharacterized protein</fullName>
    </submittedName>
</protein>
<dbReference type="EMBL" id="NQIK02000001">
    <property type="protein sequence ID" value="KAF7575899.1"/>
    <property type="molecule type" value="Genomic_DNA"/>
</dbReference>
<dbReference type="Proteomes" id="UP000245464">
    <property type="component" value="Chromosome 1"/>
</dbReference>
<proteinExistence type="predicted"/>